<reference evidence="2" key="2">
    <citation type="submission" date="2020-11" db="EMBL/GenBank/DDBJ databases">
        <authorList>
            <consortium name="DOE Joint Genome Institute"/>
            <person name="Kuo A."/>
            <person name="Miyauchi S."/>
            <person name="Kiss E."/>
            <person name="Drula E."/>
            <person name="Kohler A."/>
            <person name="Sanchez-Garcia M."/>
            <person name="Andreopoulos B."/>
            <person name="Barry K.W."/>
            <person name="Bonito G."/>
            <person name="Buee M."/>
            <person name="Carver A."/>
            <person name="Chen C."/>
            <person name="Cichocki N."/>
            <person name="Clum A."/>
            <person name="Culley D."/>
            <person name="Crous P.W."/>
            <person name="Fauchery L."/>
            <person name="Girlanda M."/>
            <person name="Hayes R."/>
            <person name="Keri Z."/>
            <person name="Labutti K."/>
            <person name="Lipzen A."/>
            <person name="Lombard V."/>
            <person name="Magnuson J."/>
            <person name="Maillard F."/>
            <person name="Morin E."/>
            <person name="Murat C."/>
            <person name="Nolan M."/>
            <person name="Ohm R."/>
            <person name="Pangilinan J."/>
            <person name="Pereira M."/>
            <person name="Perotto S."/>
            <person name="Peter M."/>
            <person name="Riley R."/>
            <person name="Sitrit Y."/>
            <person name="Stielow B."/>
            <person name="Szollosi G."/>
            <person name="Zifcakova L."/>
            <person name="Stursova M."/>
            <person name="Spatafora J.W."/>
            <person name="Tedersoo L."/>
            <person name="Vaario L.-M."/>
            <person name="Yamada A."/>
            <person name="Yan M."/>
            <person name="Wang P."/>
            <person name="Xu J."/>
            <person name="Bruns T."/>
            <person name="Baldrian P."/>
            <person name="Vilgalys R."/>
            <person name="Henrissat B."/>
            <person name="Grigoriev I.V."/>
            <person name="Hibbett D."/>
            <person name="Nagy L.G."/>
            <person name="Martin F.M."/>
        </authorList>
    </citation>
    <scope>NUCLEOTIDE SEQUENCE</scope>
    <source>
        <strain evidence="2">UH-Tt-Lm1</strain>
    </source>
</reference>
<organism evidence="2 3">
    <name type="scientific">Thelephora terrestris</name>
    <dbReference type="NCBI Taxonomy" id="56493"/>
    <lineage>
        <taxon>Eukaryota</taxon>
        <taxon>Fungi</taxon>
        <taxon>Dikarya</taxon>
        <taxon>Basidiomycota</taxon>
        <taxon>Agaricomycotina</taxon>
        <taxon>Agaricomycetes</taxon>
        <taxon>Thelephorales</taxon>
        <taxon>Thelephoraceae</taxon>
        <taxon>Thelephora</taxon>
    </lineage>
</organism>
<feature type="region of interest" description="Disordered" evidence="1">
    <location>
        <begin position="1"/>
        <end position="24"/>
    </location>
</feature>
<gene>
    <name evidence="2" type="ORF">BJ322DRAFT_826578</name>
</gene>
<evidence type="ECO:0000256" key="1">
    <source>
        <dbReference type="SAM" id="MobiDB-lite"/>
    </source>
</evidence>
<feature type="compositionally biased region" description="Low complexity" evidence="1">
    <location>
        <begin position="264"/>
        <end position="281"/>
    </location>
</feature>
<accession>A0A9P6HHA5</accession>
<sequence>MGPRLPAPHRSASSDTSGRSPPYVYFTRKGEAMSLGPPPCFPAPPTVSYTHYLPTEVQNQGDGLDYQQAPFKGFTLRPYAVDGPPQGPPCVIPPQEAKGNSNTHVFEYQRSNLEGSTSRSLEPSFPLDGTPGGWAGNAGSSFNSRAFALGGGGGQGQFQSTNGPIRLVPPSLNVRNDRPDFYSTVSHTASIFAWPHWGERGGRHKPYSGARPNHQQIQSPGPPASSRQSEGEIDLPYYPAPPHPHSFGDERVGNEVRLGGVLPGSRSSRTSSQSTGVRRSGNSGEPRETASHAEKTLKGERKPRKSRREFNAFVAKVCLLTEIGNLE</sequence>
<comment type="caution">
    <text evidence="2">The sequence shown here is derived from an EMBL/GenBank/DDBJ whole genome shotgun (WGS) entry which is preliminary data.</text>
</comment>
<evidence type="ECO:0000313" key="3">
    <source>
        <dbReference type="Proteomes" id="UP000736335"/>
    </source>
</evidence>
<feature type="region of interest" description="Disordered" evidence="1">
    <location>
        <begin position="203"/>
        <end position="305"/>
    </location>
</feature>
<dbReference type="EMBL" id="WIUZ02000007">
    <property type="protein sequence ID" value="KAF9785347.1"/>
    <property type="molecule type" value="Genomic_DNA"/>
</dbReference>
<keyword evidence="3" id="KW-1185">Reference proteome</keyword>
<feature type="compositionally biased region" description="Basic and acidic residues" evidence="1">
    <location>
        <begin position="285"/>
        <end position="300"/>
    </location>
</feature>
<evidence type="ECO:0000313" key="2">
    <source>
        <dbReference type="EMBL" id="KAF9785347.1"/>
    </source>
</evidence>
<protein>
    <submittedName>
        <fullName evidence="2">Uncharacterized protein</fullName>
    </submittedName>
</protein>
<dbReference type="AlphaFoldDB" id="A0A9P6HHA5"/>
<reference evidence="2" key="1">
    <citation type="journal article" date="2020" name="Nat. Commun.">
        <title>Large-scale genome sequencing of mycorrhizal fungi provides insights into the early evolution of symbiotic traits.</title>
        <authorList>
            <person name="Miyauchi S."/>
            <person name="Kiss E."/>
            <person name="Kuo A."/>
            <person name="Drula E."/>
            <person name="Kohler A."/>
            <person name="Sanchez-Garcia M."/>
            <person name="Morin E."/>
            <person name="Andreopoulos B."/>
            <person name="Barry K.W."/>
            <person name="Bonito G."/>
            <person name="Buee M."/>
            <person name="Carver A."/>
            <person name="Chen C."/>
            <person name="Cichocki N."/>
            <person name="Clum A."/>
            <person name="Culley D."/>
            <person name="Crous P.W."/>
            <person name="Fauchery L."/>
            <person name="Girlanda M."/>
            <person name="Hayes R.D."/>
            <person name="Keri Z."/>
            <person name="LaButti K."/>
            <person name="Lipzen A."/>
            <person name="Lombard V."/>
            <person name="Magnuson J."/>
            <person name="Maillard F."/>
            <person name="Murat C."/>
            <person name="Nolan M."/>
            <person name="Ohm R.A."/>
            <person name="Pangilinan J."/>
            <person name="Pereira M.F."/>
            <person name="Perotto S."/>
            <person name="Peter M."/>
            <person name="Pfister S."/>
            <person name="Riley R."/>
            <person name="Sitrit Y."/>
            <person name="Stielow J.B."/>
            <person name="Szollosi G."/>
            <person name="Zifcakova L."/>
            <person name="Stursova M."/>
            <person name="Spatafora J.W."/>
            <person name="Tedersoo L."/>
            <person name="Vaario L.M."/>
            <person name="Yamada A."/>
            <person name="Yan M."/>
            <person name="Wang P."/>
            <person name="Xu J."/>
            <person name="Bruns T."/>
            <person name="Baldrian P."/>
            <person name="Vilgalys R."/>
            <person name="Dunand C."/>
            <person name="Henrissat B."/>
            <person name="Grigoriev I.V."/>
            <person name="Hibbett D."/>
            <person name="Nagy L.G."/>
            <person name="Martin F.M."/>
        </authorList>
    </citation>
    <scope>NUCLEOTIDE SEQUENCE</scope>
    <source>
        <strain evidence="2">UH-Tt-Lm1</strain>
    </source>
</reference>
<name>A0A9P6HHA5_9AGAM</name>
<dbReference type="Proteomes" id="UP000736335">
    <property type="component" value="Unassembled WGS sequence"/>
</dbReference>
<proteinExistence type="predicted"/>